<evidence type="ECO:0000313" key="2">
    <source>
        <dbReference type="EMBL" id="CAF1262055.1"/>
    </source>
</evidence>
<proteinExistence type="predicted"/>
<evidence type="ECO:0000256" key="1">
    <source>
        <dbReference type="SAM" id="SignalP"/>
    </source>
</evidence>
<dbReference type="Proteomes" id="UP000663870">
    <property type="component" value="Unassembled WGS sequence"/>
</dbReference>
<organism evidence="3 4">
    <name type="scientific">Rotaria sordida</name>
    <dbReference type="NCBI Taxonomy" id="392033"/>
    <lineage>
        <taxon>Eukaryota</taxon>
        <taxon>Metazoa</taxon>
        <taxon>Spiralia</taxon>
        <taxon>Gnathifera</taxon>
        <taxon>Rotifera</taxon>
        <taxon>Eurotatoria</taxon>
        <taxon>Bdelloidea</taxon>
        <taxon>Philodinida</taxon>
        <taxon>Philodinidae</taxon>
        <taxon>Rotaria</taxon>
    </lineage>
</organism>
<dbReference type="EMBL" id="CAJNOL010003016">
    <property type="protein sequence ID" value="CAF1541982.1"/>
    <property type="molecule type" value="Genomic_DNA"/>
</dbReference>
<gene>
    <name evidence="3" type="ORF">JXQ802_LOCUS43013</name>
    <name evidence="2" type="ORF">PYM288_LOCUS27931</name>
</gene>
<reference evidence="3" key="1">
    <citation type="submission" date="2021-02" db="EMBL/GenBank/DDBJ databases">
        <authorList>
            <person name="Nowell W R."/>
        </authorList>
    </citation>
    <scope>NUCLEOTIDE SEQUENCE</scope>
</reference>
<sequence length="216" mass="23685">MQHSFLACVLLLAVSLHETDAWSRRCYICNSKTDDLNSCMNVNSQTTKQETTEDFACYESVVYNMKNSTIDNVERGISTIPYNKCGMSGITAVSKCQNETIVYGIQQITCCSIDNLSNNLIAQPVNCFICNDQSSSPSSSCVHPEVAHCGNSIACKRTQPTERCYSTVISSATGEKLHAQRGITTDFTTDCSNRSENITGGLTVTQRCCKDEFCNG</sequence>
<evidence type="ECO:0008006" key="5">
    <source>
        <dbReference type="Google" id="ProtNLM"/>
    </source>
</evidence>
<dbReference type="Proteomes" id="UP000663854">
    <property type="component" value="Unassembled WGS sequence"/>
</dbReference>
<feature type="signal peptide" evidence="1">
    <location>
        <begin position="1"/>
        <end position="21"/>
    </location>
</feature>
<evidence type="ECO:0000313" key="4">
    <source>
        <dbReference type="Proteomes" id="UP000663870"/>
    </source>
</evidence>
<evidence type="ECO:0000313" key="3">
    <source>
        <dbReference type="EMBL" id="CAF1541982.1"/>
    </source>
</evidence>
<feature type="chain" id="PRO_5036412439" description="Sodefrin-like factor" evidence="1">
    <location>
        <begin position="22"/>
        <end position="216"/>
    </location>
</feature>
<name>A0A815WC45_9BILA</name>
<dbReference type="AlphaFoldDB" id="A0A815WC45"/>
<keyword evidence="4" id="KW-1185">Reference proteome</keyword>
<comment type="caution">
    <text evidence="3">The sequence shown here is derived from an EMBL/GenBank/DDBJ whole genome shotgun (WGS) entry which is preliminary data.</text>
</comment>
<protein>
    <recommendedName>
        <fullName evidence="5">Sodefrin-like factor</fullName>
    </recommendedName>
</protein>
<accession>A0A815WC45</accession>
<keyword evidence="1" id="KW-0732">Signal</keyword>
<dbReference type="EMBL" id="CAJNOH010001943">
    <property type="protein sequence ID" value="CAF1262055.1"/>
    <property type="molecule type" value="Genomic_DNA"/>
</dbReference>